<dbReference type="GO" id="GO:0004674">
    <property type="term" value="F:protein serine/threonine kinase activity"/>
    <property type="evidence" value="ECO:0007669"/>
    <property type="project" value="TreeGrafter"/>
</dbReference>
<dbReference type="AlphaFoldDB" id="A0A1A7PSC2"/>
<protein>
    <submittedName>
        <fullName evidence="5">Kinase</fullName>
    </submittedName>
</protein>
<dbReference type="InterPro" id="IPR012893">
    <property type="entry name" value="HipA-like_C"/>
</dbReference>
<feature type="domain" description="HipA-like C-terminal" evidence="4">
    <location>
        <begin position="57"/>
        <end position="286"/>
    </location>
</feature>
<evidence type="ECO:0000259" key="4">
    <source>
        <dbReference type="Pfam" id="PF07804"/>
    </source>
</evidence>
<dbReference type="PANTHER" id="PTHR37419">
    <property type="entry name" value="SERINE/THREONINE-PROTEIN KINASE TOXIN HIPA"/>
    <property type="match status" value="1"/>
</dbReference>
<name>A0A1A7PSC2_9PAST</name>
<dbReference type="PANTHER" id="PTHR37419:SF6">
    <property type="entry name" value="KINASE HI_0665-RELATED"/>
    <property type="match status" value="1"/>
</dbReference>
<dbReference type="Gene3D" id="1.10.1070.20">
    <property type="match status" value="1"/>
</dbReference>
<proteinExistence type="inferred from homology"/>
<comment type="caution">
    <text evidence="5">The sequence shown here is derived from an EMBL/GenBank/DDBJ whole genome shotgun (WGS) entry which is preliminary data.</text>
</comment>
<dbReference type="Pfam" id="PF07804">
    <property type="entry name" value="HipA_C"/>
    <property type="match status" value="1"/>
</dbReference>
<dbReference type="GO" id="GO:0005829">
    <property type="term" value="C:cytosol"/>
    <property type="evidence" value="ECO:0007669"/>
    <property type="project" value="TreeGrafter"/>
</dbReference>
<evidence type="ECO:0000313" key="5">
    <source>
        <dbReference type="EMBL" id="OBX04055.1"/>
    </source>
</evidence>
<accession>A0A1A7PSC2</accession>
<sequence>MNYCHILLIPLTTIEEQQTGYSKQGAKSLVGKTDFNFRLPFSRADFFQTKPITQKGMSISGYQPKLQLIIKDQQFDTIDKQGQFILKPSPEEYPYLAENEHATMAVMRTLGFKVPANGLVQFTLQANIENAFVIKRFDRTNNGIPIHQEQLDGAMNITDKYGKTGQNEEQYISYERIAKFILKHTRSDLSQKIELFRRIVYAYLLGNNDLHLRNFSLIYNEDRSIDLAPIYDFVSVCPYPEVFNSCYLALPLLEKEEGGKKLADGFDTIYGQYIGKDFIEFGENIGINAKLLREKLIPEILKEENTVLTTYQHSFIPQQHLIQITQCYLQRLKLLRVYEC</sequence>
<dbReference type="InterPro" id="IPR052028">
    <property type="entry name" value="HipA_Ser/Thr_kinase"/>
</dbReference>
<dbReference type="STRING" id="505345.QV06_07995"/>
<gene>
    <name evidence="5" type="ORF">QV06_07995</name>
</gene>
<dbReference type="PATRIC" id="fig|505345.6.peg.1632"/>
<organism evidence="5 6">
    <name type="scientific">Gallibacterium genomosp. 3</name>
    <dbReference type="NCBI Taxonomy" id="505345"/>
    <lineage>
        <taxon>Bacteria</taxon>
        <taxon>Pseudomonadati</taxon>
        <taxon>Pseudomonadota</taxon>
        <taxon>Gammaproteobacteria</taxon>
        <taxon>Pasteurellales</taxon>
        <taxon>Pasteurellaceae</taxon>
        <taxon>Gallibacterium</taxon>
    </lineage>
</organism>
<keyword evidence="2" id="KW-0808">Transferase</keyword>
<evidence type="ECO:0000313" key="6">
    <source>
        <dbReference type="Proteomes" id="UP000092626"/>
    </source>
</evidence>
<dbReference type="EMBL" id="JTJR01000034">
    <property type="protein sequence ID" value="OBX04055.1"/>
    <property type="molecule type" value="Genomic_DNA"/>
</dbReference>
<dbReference type="RefSeq" id="WP_065237679.1">
    <property type="nucleotide sequence ID" value="NZ_JTJR01000034.1"/>
</dbReference>
<evidence type="ECO:0000256" key="1">
    <source>
        <dbReference type="ARBA" id="ARBA00010164"/>
    </source>
</evidence>
<evidence type="ECO:0000256" key="3">
    <source>
        <dbReference type="ARBA" id="ARBA00022777"/>
    </source>
</evidence>
<comment type="similarity">
    <text evidence="1">Belongs to the HipA Ser/Thr kinase family.</text>
</comment>
<reference evidence="5 6" key="1">
    <citation type="submission" date="2014-11" db="EMBL/GenBank/DDBJ databases">
        <title>Pan-genome of Gallibacterium spp.</title>
        <authorList>
            <person name="Kudirkiene E."/>
            <person name="Bojesen A.M."/>
        </authorList>
    </citation>
    <scope>NUCLEOTIDE SEQUENCE [LARGE SCALE GENOMIC DNA]</scope>
    <source>
        <strain evidence="5 6">59/S3/89</strain>
    </source>
</reference>
<dbReference type="Proteomes" id="UP000092626">
    <property type="component" value="Unassembled WGS sequence"/>
</dbReference>
<keyword evidence="3 5" id="KW-0418">Kinase</keyword>
<evidence type="ECO:0000256" key="2">
    <source>
        <dbReference type="ARBA" id="ARBA00022679"/>
    </source>
</evidence>